<accession>A0A154WH64</accession>
<name>A0A154WH64_9PROT</name>
<feature type="region of interest" description="Disordered" evidence="1">
    <location>
        <begin position="45"/>
        <end position="66"/>
    </location>
</feature>
<keyword evidence="3" id="KW-1185">Reference proteome</keyword>
<dbReference type="STRING" id="580166.AUP43_00490"/>
<dbReference type="Proteomes" id="UP000076400">
    <property type="component" value="Unassembled WGS sequence"/>
</dbReference>
<dbReference type="OrthoDB" id="5295703at2"/>
<comment type="caution">
    <text evidence="2">The sequence shown here is derived from an EMBL/GenBank/DDBJ whole genome shotgun (WGS) entry which is preliminary data.</text>
</comment>
<sequence>MAQISPWSVKGVPYEDRETAKALARQAGLPLGSWLSQLIREANGAPVVQETPPEVSSDSPVSEPLEADAFTYPVADSLSSDVAERRFAALQTQIDALTSLLRDRPPAAMAESIGETGAPLERAVMRLSERVQQLEQEVFNEAPGQAGMIGRLLGRR</sequence>
<dbReference type="AlphaFoldDB" id="A0A154WH64"/>
<dbReference type="RefSeq" id="WP_067551081.1">
    <property type="nucleotide sequence ID" value="NZ_LPXN01000001.1"/>
</dbReference>
<gene>
    <name evidence="2" type="ORF">AUP43_00490</name>
</gene>
<evidence type="ECO:0000313" key="2">
    <source>
        <dbReference type="EMBL" id="KZD12852.1"/>
    </source>
</evidence>
<feature type="compositionally biased region" description="Low complexity" evidence="1">
    <location>
        <begin position="50"/>
        <end position="64"/>
    </location>
</feature>
<protein>
    <submittedName>
        <fullName evidence="2">Uncharacterized protein</fullName>
    </submittedName>
</protein>
<proteinExistence type="predicted"/>
<evidence type="ECO:0000313" key="3">
    <source>
        <dbReference type="Proteomes" id="UP000076400"/>
    </source>
</evidence>
<dbReference type="EMBL" id="LPXN01000001">
    <property type="protein sequence ID" value="KZD12852.1"/>
    <property type="molecule type" value="Genomic_DNA"/>
</dbReference>
<organism evidence="2 3">
    <name type="scientific">Oceanibaculum pacificum</name>
    <dbReference type="NCBI Taxonomy" id="580166"/>
    <lineage>
        <taxon>Bacteria</taxon>
        <taxon>Pseudomonadati</taxon>
        <taxon>Pseudomonadota</taxon>
        <taxon>Alphaproteobacteria</taxon>
        <taxon>Rhodospirillales</taxon>
        <taxon>Oceanibaculaceae</taxon>
        <taxon>Oceanibaculum</taxon>
    </lineage>
</organism>
<reference evidence="2 3" key="1">
    <citation type="submission" date="2015-12" db="EMBL/GenBank/DDBJ databases">
        <title>Genome sequence of Oceanibaculum pacificum MCCC 1A02656.</title>
        <authorList>
            <person name="Lu L."/>
            <person name="Lai Q."/>
            <person name="Shao Z."/>
            <person name="Qian P."/>
        </authorList>
    </citation>
    <scope>NUCLEOTIDE SEQUENCE [LARGE SCALE GENOMIC DNA]</scope>
    <source>
        <strain evidence="2 3">MCCC 1A02656</strain>
    </source>
</reference>
<evidence type="ECO:0000256" key="1">
    <source>
        <dbReference type="SAM" id="MobiDB-lite"/>
    </source>
</evidence>